<gene>
    <name evidence="7" type="ORF">AALO17_24190</name>
</gene>
<dbReference type="Gene3D" id="1.20.1540.10">
    <property type="entry name" value="Rhomboid-like"/>
    <property type="match status" value="1"/>
</dbReference>
<keyword evidence="4 5" id="KW-0472">Membrane</keyword>
<dbReference type="OrthoDB" id="5419261at2"/>
<dbReference type="PANTHER" id="PTHR43066">
    <property type="entry name" value="RHOMBOID-RELATED PROTEIN"/>
    <property type="match status" value="1"/>
</dbReference>
<evidence type="ECO:0000256" key="3">
    <source>
        <dbReference type="ARBA" id="ARBA00022989"/>
    </source>
</evidence>
<keyword evidence="2 5" id="KW-0812">Transmembrane</keyword>
<dbReference type="KEGG" id="fro:AALO17_24190"/>
<dbReference type="GO" id="GO:0016020">
    <property type="term" value="C:membrane"/>
    <property type="evidence" value="ECO:0007669"/>
    <property type="project" value="UniProtKB-SubCell"/>
</dbReference>
<dbReference type="Proteomes" id="UP000069771">
    <property type="component" value="Chromosome"/>
</dbReference>
<feature type="transmembrane region" description="Helical" evidence="5">
    <location>
        <begin position="141"/>
        <end position="161"/>
    </location>
</feature>
<evidence type="ECO:0000256" key="1">
    <source>
        <dbReference type="ARBA" id="ARBA00004141"/>
    </source>
</evidence>
<feature type="transmembrane region" description="Helical" evidence="5">
    <location>
        <begin position="91"/>
        <end position="108"/>
    </location>
</feature>
<reference evidence="7 8" key="1">
    <citation type="journal article" date="2016" name="Gut Pathog.">
        <title>Whole genome sequencing of "Faecalibaculum rodentium" ALO17, isolated from C57BL/6J laboratory mouse feces.</title>
        <authorList>
            <person name="Lim S."/>
            <person name="Chang D.H."/>
            <person name="Ahn S."/>
            <person name="Kim B.C."/>
        </authorList>
    </citation>
    <scope>NUCLEOTIDE SEQUENCE [LARGE SCALE GENOMIC DNA]</scope>
    <source>
        <strain evidence="7 8">Alo17</strain>
    </source>
</reference>
<dbReference type="InterPro" id="IPR035952">
    <property type="entry name" value="Rhomboid-like_sf"/>
</dbReference>
<accession>A0A140DY26</accession>
<name>A0A140DY26_9FIRM</name>
<feature type="transmembrane region" description="Helical" evidence="5">
    <location>
        <begin position="114"/>
        <end position="134"/>
    </location>
</feature>
<dbReference type="InterPro" id="IPR022764">
    <property type="entry name" value="Peptidase_S54_rhomboid_dom"/>
</dbReference>
<organism evidence="7 8">
    <name type="scientific">Faecalibaculum rodentium</name>
    <dbReference type="NCBI Taxonomy" id="1702221"/>
    <lineage>
        <taxon>Bacteria</taxon>
        <taxon>Bacillati</taxon>
        <taxon>Bacillota</taxon>
        <taxon>Erysipelotrichia</taxon>
        <taxon>Erysipelotrichales</taxon>
        <taxon>Erysipelotrichaceae</taxon>
        <taxon>Faecalibaculum</taxon>
    </lineage>
</organism>
<proteinExistence type="predicted"/>
<feature type="transmembrane region" description="Helical" evidence="5">
    <location>
        <begin position="56"/>
        <end position="79"/>
    </location>
</feature>
<dbReference type="SUPFAM" id="SSF144091">
    <property type="entry name" value="Rhomboid-like"/>
    <property type="match status" value="1"/>
</dbReference>
<keyword evidence="8" id="KW-1185">Reference proteome</keyword>
<keyword evidence="3 5" id="KW-1133">Transmembrane helix</keyword>
<feature type="domain" description="Peptidase S54 rhomboid" evidence="6">
    <location>
        <begin position="53"/>
        <end position="184"/>
    </location>
</feature>
<dbReference type="Pfam" id="PF01694">
    <property type="entry name" value="Rhomboid"/>
    <property type="match status" value="1"/>
</dbReference>
<protein>
    <recommendedName>
        <fullName evidence="6">Peptidase S54 rhomboid domain-containing protein</fullName>
    </recommendedName>
</protein>
<comment type="subcellular location">
    <subcellularLocation>
        <location evidence="1">Membrane</location>
        <topology evidence="1">Multi-pass membrane protein</topology>
    </subcellularLocation>
</comment>
<evidence type="ECO:0000259" key="6">
    <source>
        <dbReference type="Pfam" id="PF01694"/>
    </source>
</evidence>
<evidence type="ECO:0000256" key="4">
    <source>
        <dbReference type="ARBA" id="ARBA00023136"/>
    </source>
</evidence>
<evidence type="ECO:0000256" key="2">
    <source>
        <dbReference type="ARBA" id="ARBA00022692"/>
    </source>
</evidence>
<dbReference type="EMBL" id="CP011391">
    <property type="protein sequence ID" value="AMK55553.1"/>
    <property type="molecule type" value="Genomic_DNA"/>
</dbReference>
<sequence>MIMKIRLKYNSPVILTFALLCLGVLIFSELTGYRYVSEWFVTHRGPLDSVRTYLTMFTYVLGHASIEHFASNMMLLLLVGPVVEEKYGSKNTLIIILITAVLTAFANMAVTTNGLIGCSGVVFAFIILCSMTSFKRGEIPITMILVVTLYLGQEILAGVLSSDNISQMAHIVGGIAGAAFGFFLEGGRRR</sequence>
<evidence type="ECO:0000256" key="5">
    <source>
        <dbReference type="SAM" id="Phobius"/>
    </source>
</evidence>
<dbReference type="STRING" id="1702221.AALO17_24190"/>
<dbReference type="GO" id="GO:0004252">
    <property type="term" value="F:serine-type endopeptidase activity"/>
    <property type="evidence" value="ECO:0007669"/>
    <property type="project" value="InterPro"/>
</dbReference>
<dbReference type="AlphaFoldDB" id="A0A140DY26"/>
<feature type="transmembrane region" description="Helical" evidence="5">
    <location>
        <begin position="167"/>
        <end position="184"/>
    </location>
</feature>
<evidence type="ECO:0000313" key="7">
    <source>
        <dbReference type="EMBL" id="AMK55553.1"/>
    </source>
</evidence>
<evidence type="ECO:0000313" key="8">
    <source>
        <dbReference type="Proteomes" id="UP000069771"/>
    </source>
</evidence>